<dbReference type="Gene3D" id="1.10.10.10">
    <property type="entry name" value="Winged helix-like DNA-binding domain superfamily/Winged helix DNA-binding domain"/>
    <property type="match status" value="1"/>
</dbReference>
<feature type="domain" description="HTH gntR-type" evidence="5">
    <location>
        <begin position="33"/>
        <end position="100"/>
    </location>
</feature>
<dbReference type="Pfam" id="PF07729">
    <property type="entry name" value="FCD"/>
    <property type="match status" value="1"/>
</dbReference>
<dbReference type="InterPro" id="IPR036390">
    <property type="entry name" value="WH_DNA-bd_sf"/>
</dbReference>
<dbReference type="Pfam" id="PF00392">
    <property type="entry name" value="GntR"/>
    <property type="match status" value="1"/>
</dbReference>
<dbReference type="InterPro" id="IPR000524">
    <property type="entry name" value="Tscrpt_reg_HTH_GntR"/>
</dbReference>
<reference evidence="6 7" key="1">
    <citation type="submission" date="2019-03" db="EMBL/GenBank/DDBJ databases">
        <title>Genomic Encyclopedia of Type Strains, Phase IV (KMG-IV): sequencing the most valuable type-strain genomes for metagenomic binning, comparative biology and taxonomic classification.</title>
        <authorList>
            <person name="Goeker M."/>
        </authorList>
    </citation>
    <scope>NUCLEOTIDE SEQUENCE [LARGE SCALE GENOMIC DNA]</scope>
    <source>
        <strain evidence="6 7">DSM 101</strain>
    </source>
</reference>
<dbReference type="Gene3D" id="1.20.120.530">
    <property type="entry name" value="GntR ligand-binding domain-like"/>
    <property type="match status" value="1"/>
</dbReference>
<keyword evidence="2" id="KW-0238">DNA-binding</keyword>
<dbReference type="SUPFAM" id="SSF48008">
    <property type="entry name" value="GntR ligand-binding domain-like"/>
    <property type="match status" value="1"/>
</dbReference>
<dbReference type="AlphaFoldDB" id="A0A4R1IA42"/>
<feature type="region of interest" description="Disordered" evidence="4">
    <location>
        <begin position="1"/>
        <end position="35"/>
    </location>
</feature>
<gene>
    <name evidence="6" type="ORF">EV667_0949</name>
</gene>
<dbReference type="PANTHER" id="PTHR43537">
    <property type="entry name" value="TRANSCRIPTIONAL REGULATOR, GNTR FAMILY"/>
    <property type="match status" value="1"/>
</dbReference>
<keyword evidence="7" id="KW-1185">Reference proteome</keyword>
<dbReference type="PROSITE" id="PS50949">
    <property type="entry name" value="HTH_GNTR"/>
    <property type="match status" value="1"/>
</dbReference>
<protein>
    <submittedName>
        <fullName evidence="6">GntR family transcriptional regulator</fullName>
    </submittedName>
</protein>
<name>A0A4R1IA42_ANCAQ</name>
<dbReference type="SMART" id="SM00895">
    <property type="entry name" value="FCD"/>
    <property type="match status" value="1"/>
</dbReference>
<comment type="caution">
    <text evidence="6">The sequence shown here is derived from an EMBL/GenBank/DDBJ whole genome shotgun (WGS) entry which is preliminary data.</text>
</comment>
<evidence type="ECO:0000259" key="5">
    <source>
        <dbReference type="PROSITE" id="PS50949"/>
    </source>
</evidence>
<dbReference type="InterPro" id="IPR036388">
    <property type="entry name" value="WH-like_DNA-bd_sf"/>
</dbReference>
<evidence type="ECO:0000256" key="3">
    <source>
        <dbReference type="ARBA" id="ARBA00023163"/>
    </source>
</evidence>
<dbReference type="Proteomes" id="UP000295030">
    <property type="component" value="Unassembled WGS sequence"/>
</dbReference>
<keyword evidence="1" id="KW-0805">Transcription regulation</keyword>
<dbReference type="RefSeq" id="WP_207907673.1">
    <property type="nucleotide sequence ID" value="NZ_SMFY01000001.1"/>
</dbReference>
<sequence length="253" mass="28390">MSEAKSLVAEPPAAPDTMKRRAGRRPATSPDKATSATLVHDKLRQDILKGIVVPGQKLAIDAVAAMYGVGTNPVREALNRLSSERLVDRQDQRGFFVPEISLDSWRELVKTRCWLESTALTESIHNRDDRWEETIVVAFHRLSKCSPTGDAQDRAGWEIHHRAFHVALIANCGSQWLMDFCEILMDHAQRYILISAVSANRSAIEEHRVIMEVVLQGDIARAVATLVEHYQRTLYHIEEQIRVLAGSVTPHAT</sequence>
<evidence type="ECO:0000256" key="4">
    <source>
        <dbReference type="SAM" id="MobiDB-lite"/>
    </source>
</evidence>
<accession>A0A4R1IA42</accession>
<dbReference type="SMART" id="SM00345">
    <property type="entry name" value="HTH_GNTR"/>
    <property type="match status" value="1"/>
</dbReference>
<evidence type="ECO:0000256" key="2">
    <source>
        <dbReference type="ARBA" id="ARBA00023125"/>
    </source>
</evidence>
<dbReference type="SUPFAM" id="SSF46785">
    <property type="entry name" value="Winged helix' DNA-binding domain"/>
    <property type="match status" value="1"/>
</dbReference>
<dbReference type="PANTHER" id="PTHR43537:SF20">
    <property type="entry name" value="HTH-TYPE TRANSCRIPTIONAL REPRESSOR GLAR"/>
    <property type="match status" value="1"/>
</dbReference>
<evidence type="ECO:0000256" key="1">
    <source>
        <dbReference type="ARBA" id="ARBA00023015"/>
    </source>
</evidence>
<keyword evidence="3" id="KW-0804">Transcription</keyword>
<proteinExistence type="predicted"/>
<dbReference type="GO" id="GO:0003700">
    <property type="term" value="F:DNA-binding transcription factor activity"/>
    <property type="evidence" value="ECO:0007669"/>
    <property type="project" value="InterPro"/>
</dbReference>
<evidence type="ECO:0000313" key="6">
    <source>
        <dbReference type="EMBL" id="TCK30845.1"/>
    </source>
</evidence>
<evidence type="ECO:0000313" key="7">
    <source>
        <dbReference type="Proteomes" id="UP000295030"/>
    </source>
</evidence>
<dbReference type="InterPro" id="IPR011711">
    <property type="entry name" value="GntR_C"/>
</dbReference>
<dbReference type="GO" id="GO:0003677">
    <property type="term" value="F:DNA binding"/>
    <property type="evidence" value="ECO:0007669"/>
    <property type="project" value="UniProtKB-KW"/>
</dbReference>
<dbReference type="EMBL" id="SMFY01000001">
    <property type="protein sequence ID" value="TCK30845.1"/>
    <property type="molecule type" value="Genomic_DNA"/>
</dbReference>
<dbReference type="CDD" id="cd07377">
    <property type="entry name" value="WHTH_GntR"/>
    <property type="match status" value="1"/>
</dbReference>
<dbReference type="InterPro" id="IPR008920">
    <property type="entry name" value="TF_FadR/GntR_C"/>
</dbReference>
<organism evidence="6 7">
    <name type="scientific">Ancylobacter aquaticus</name>
    <dbReference type="NCBI Taxonomy" id="100"/>
    <lineage>
        <taxon>Bacteria</taxon>
        <taxon>Pseudomonadati</taxon>
        <taxon>Pseudomonadota</taxon>
        <taxon>Alphaproteobacteria</taxon>
        <taxon>Hyphomicrobiales</taxon>
        <taxon>Xanthobacteraceae</taxon>
        <taxon>Ancylobacter</taxon>
    </lineage>
</organism>